<dbReference type="SMART" id="SM00849">
    <property type="entry name" value="Lactamase_B"/>
    <property type="match status" value="1"/>
</dbReference>
<sequence length="336" mass="35738">MEIDRRGLIAAAGALAAAPLLARLGIGPASAQTQAAPAADAAASGPAQAPGFYRFKLGSRVVTVVHDGFGNRPRPTQGFVRNAEPAAVEAALKAAYLPTDALRIPYTVPFLETADGIIAFDTGTGGQLGNTAGRLAANMQAAGLDPAKVTQVIFTHFHGDHITGLTTADDKPVFPNAEIIVPEAEWAYWTDEATASRAPEAMKGAFANVRRRFDPYKERIRRIGSEGEVVPGIVALATPGHTPGHTSYLLADGNAQALILGDVTNRPELNLANPGWHLVFDMDAEQAEKARRAIFDRVSTDRIRCVGYHFPFPANGYVAKEGDGYRFIPADWSSVV</sequence>
<comment type="caution">
    <text evidence="7">The sequence shown here is derived from an EMBL/GenBank/DDBJ whole genome shotgun (WGS) entry which is preliminary data.</text>
</comment>
<dbReference type="Gene3D" id="3.60.15.10">
    <property type="entry name" value="Ribonuclease Z/Hydroxyacylglutathione hydrolase-like"/>
    <property type="match status" value="1"/>
</dbReference>
<evidence type="ECO:0000256" key="2">
    <source>
        <dbReference type="ARBA" id="ARBA00022723"/>
    </source>
</evidence>
<comment type="similarity">
    <text evidence="1">Belongs to the metallo-beta-lactamase superfamily.</text>
</comment>
<evidence type="ECO:0000256" key="4">
    <source>
        <dbReference type="ARBA" id="ARBA00022833"/>
    </source>
</evidence>
<feature type="signal peptide" evidence="5">
    <location>
        <begin position="1"/>
        <end position="31"/>
    </location>
</feature>
<evidence type="ECO:0000313" key="7">
    <source>
        <dbReference type="EMBL" id="MBO1075616.1"/>
    </source>
</evidence>
<dbReference type="SUPFAM" id="SSF56281">
    <property type="entry name" value="Metallo-hydrolase/oxidoreductase"/>
    <property type="match status" value="1"/>
</dbReference>
<keyword evidence="3" id="KW-0378">Hydrolase</keyword>
<name>A0ABS3KDR4_9PROT</name>
<evidence type="ECO:0000256" key="5">
    <source>
        <dbReference type="SAM" id="SignalP"/>
    </source>
</evidence>
<dbReference type="Pfam" id="PF00753">
    <property type="entry name" value="Lactamase_B"/>
    <property type="match status" value="1"/>
</dbReference>
<accession>A0ABS3KDR4</accession>
<evidence type="ECO:0000259" key="6">
    <source>
        <dbReference type="SMART" id="SM00849"/>
    </source>
</evidence>
<dbReference type="RefSeq" id="WP_207447955.1">
    <property type="nucleotide sequence ID" value="NZ_CP061091.1"/>
</dbReference>
<evidence type="ECO:0000256" key="1">
    <source>
        <dbReference type="ARBA" id="ARBA00007749"/>
    </source>
</evidence>
<evidence type="ECO:0000256" key="3">
    <source>
        <dbReference type="ARBA" id="ARBA00022801"/>
    </source>
</evidence>
<feature type="domain" description="Metallo-beta-lactamase" evidence="6">
    <location>
        <begin position="105"/>
        <end position="309"/>
    </location>
</feature>
<dbReference type="PANTHER" id="PTHR42978:SF6">
    <property type="entry name" value="QUORUM-QUENCHING LACTONASE YTNP-RELATED"/>
    <property type="match status" value="1"/>
</dbReference>
<dbReference type="InterPro" id="IPR036866">
    <property type="entry name" value="RibonucZ/Hydroxyglut_hydro"/>
</dbReference>
<keyword evidence="2" id="KW-0479">Metal-binding</keyword>
<keyword evidence="8" id="KW-1185">Reference proteome</keyword>
<keyword evidence="5" id="KW-0732">Signal</keyword>
<proteinExistence type="inferred from homology"/>
<organism evidence="7 8">
    <name type="scientific">Roseomonas marmotae</name>
    <dbReference type="NCBI Taxonomy" id="2768161"/>
    <lineage>
        <taxon>Bacteria</taxon>
        <taxon>Pseudomonadati</taxon>
        <taxon>Pseudomonadota</taxon>
        <taxon>Alphaproteobacteria</taxon>
        <taxon>Acetobacterales</taxon>
        <taxon>Roseomonadaceae</taxon>
        <taxon>Roseomonas</taxon>
    </lineage>
</organism>
<dbReference type="Proteomes" id="UP001518990">
    <property type="component" value="Unassembled WGS sequence"/>
</dbReference>
<protein>
    <submittedName>
        <fullName evidence="7">MBL fold metallo-hydrolase</fullName>
    </submittedName>
</protein>
<reference evidence="7 8" key="1">
    <citation type="submission" date="2020-09" db="EMBL/GenBank/DDBJ databases">
        <title>Roseomonas.</title>
        <authorList>
            <person name="Zhu W."/>
        </authorList>
    </citation>
    <scope>NUCLEOTIDE SEQUENCE [LARGE SCALE GENOMIC DNA]</scope>
    <source>
        <strain evidence="7 8">1311</strain>
    </source>
</reference>
<dbReference type="PROSITE" id="PS51318">
    <property type="entry name" value="TAT"/>
    <property type="match status" value="1"/>
</dbReference>
<dbReference type="InterPro" id="IPR051013">
    <property type="entry name" value="MBL_superfamily_lactonases"/>
</dbReference>
<dbReference type="EMBL" id="JACTNF010000013">
    <property type="protein sequence ID" value="MBO1075616.1"/>
    <property type="molecule type" value="Genomic_DNA"/>
</dbReference>
<feature type="chain" id="PRO_5045638415" evidence="5">
    <location>
        <begin position="32"/>
        <end position="336"/>
    </location>
</feature>
<dbReference type="PANTHER" id="PTHR42978">
    <property type="entry name" value="QUORUM-QUENCHING LACTONASE YTNP-RELATED-RELATED"/>
    <property type="match status" value="1"/>
</dbReference>
<evidence type="ECO:0000313" key="8">
    <source>
        <dbReference type="Proteomes" id="UP001518990"/>
    </source>
</evidence>
<gene>
    <name evidence="7" type="ORF">IAI60_13455</name>
</gene>
<dbReference type="InterPro" id="IPR001279">
    <property type="entry name" value="Metallo-B-lactamas"/>
</dbReference>
<dbReference type="CDD" id="cd07720">
    <property type="entry name" value="OPHC2-like_MBL-fold"/>
    <property type="match status" value="1"/>
</dbReference>
<keyword evidence="4" id="KW-0862">Zinc</keyword>
<dbReference type="InterPro" id="IPR006311">
    <property type="entry name" value="TAT_signal"/>
</dbReference>